<keyword evidence="17" id="KW-1185">Reference proteome</keyword>
<evidence type="ECO:0000256" key="7">
    <source>
        <dbReference type="ARBA" id="ARBA00023146"/>
    </source>
</evidence>
<evidence type="ECO:0000256" key="3">
    <source>
        <dbReference type="ARBA" id="ARBA00022598"/>
    </source>
</evidence>
<keyword evidence="4 9" id="KW-0547">Nucleotide-binding</keyword>
<dbReference type="InterPro" id="IPR002302">
    <property type="entry name" value="Leu-tRNA-ligase"/>
</dbReference>
<evidence type="ECO:0000259" key="14">
    <source>
        <dbReference type="Pfam" id="PF09334"/>
    </source>
</evidence>
<dbReference type="PRINTS" id="PR00985">
    <property type="entry name" value="TRNASYNTHLEU"/>
</dbReference>
<feature type="domain" description="Methionyl/Valyl/Leucyl/Isoleucyl-tRNA synthetase anticodon-binding" evidence="13">
    <location>
        <begin position="738"/>
        <end position="861"/>
    </location>
</feature>
<feature type="binding site" evidence="9">
    <location>
        <position position="660"/>
    </location>
    <ligand>
        <name>ATP</name>
        <dbReference type="ChEBI" id="CHEBI:30616"/>
    </ligand>
</feature>
<evidence type="ECO:0000259" key="12">
    <source>
        <dbReference type="Pfam" id="PF00133"/>
    </source>
</evidence>
<dbReference type="InterPro" id="IPR002300">
    <property type="entry name" value="aa-tRNA-synth_Ia"/>
</dbReference>
<proteinExistence type="inferred from homology"/>
<dbReference type="InterPro" id="IPR014729">
    <property type="entry name" value="Rossmann-like_a/b/a_fold"/>
</dbReference>
<comment type="caution">
    <text evidence="16">The sequence shown here is derived from an EMBL/GenBank/DDBJ whole genome shotgun (WGS) entry which is preliminary data.</text>
</comment>
<keyword evidence="5 9" id="KW-0067">ATP-binding</keyword>
<dbReference type="Proteomes" id="UP001243009">
    <property type="component" value="Unassembled WGS sequence"/>
</dbReference>
<dbReference type="Gene3D" id="3.90.740.10">
    <property type="entry name" value="Valyl/Leucyl/Isoleucyl-tRNA synthetase, editing domain"/>
    <property type="match status" value="1"/>
</dbReference>
<evidence type="ECO:0000256" key="6">
    <source>
        <dbReference type="ARBA" id="ARBA00022917"/>
    </source>
</evidence>
<evidence type="ECO:0000256" key="5">
    <source>
        <dbReference type="ARBA" id="ARBA00022840"/>
    </source>
</evidence>
<feature type="short sequence motif" description="'HIGH' region" evidence="9">
    <location>
        <begin position="58"/>
        <end position="68"/>
    </location>
</feature>
<feature type="domain" description="Methionyl/Leucyl tRNA synthetase" evidence="14">
    <location>
        <begin position="53"/>
        <end position="187"/>
    </location>
</feature>
<evidence type="ECO:0000256" key="9">
    <source>
        <dbReference type="HAMAP-Rule" id="MF_00049"/>
    </source>
</evidence>
<evidence type="ECO:0000313" key="17">
    <source>
        <dbReference type="Proteomes" id="UP001243009"/>
    </source>
</evidence>
<keyword evidence="3 9" id="KW-0436">Ligase</keyword>
<evidence type="ECO:0000313" key="16">
    <source>
        <dbReference type="EMBL" id="MDO9712169.1"/>
    </source>
</evidence>
<dbReference type="SUPFAM" id="SSF52374">
    <property type="entry name" value="Nucleotidylyl transferase"/>
    <property type="match status" value="1"/>
</dbReference>
<dbReference type="PANTHER" id="PTHR43740:SF2">
    <property type="entry name" value="LEUCINE--TRNA LIGASE, MITOCHONDRIAL"/>
    <property type="match status" value="1"/>
</dbReference>
<keyword evidence="7 9" id="KW-0030">Aminoacyl-tRNA synthetase</keyword>
<dbReference type="Gene3D" id="2.20.28.290">
    <property type="match status" value="1"/>
</dbReference>
<comment type="similarity">
    <text evidence="1 9 10">Belongs to the class-I aminoacyl-tRNA synthetase family.</text>
</comment>
<accession>A0ABT9E7R1</accession>
<dbReference type="InterPro" id="IPR025709">
    <property type="entry name" value="Leu_tRNA-synth_edit"/>
</dbReference>
<comment type="catalytic activity">
    <reaction evidence="8 9">
        <text>tRNA(Leu) + L-leucine + ATP = L-leucyl-tRNA(Leu) + AMP + diphosphate</text>
        <dbReference type="Rhea" id="RHEA:11688"/>
        <dbReference type="Rhea" id="RHEA-COMP:9613"/>
        <dbReference type="Rhea" id="RHEA-COMP:9622"/>
        <dbReference type="ChEBI" id="CHEBI:30616"/>
        <dbReference type="ChEBI" id="CHEBI:33019"/>
        <dbReference type="ChEBI" id="CHEBI:57427"/>
        <dbReference type="ChEBI" id="CHEBI:78442"/>
        <dbReference type="ChEBI" id="CHEBI:78494"/>
        <dbReference type="ChEBI" id="CHEBI:456215"/>
        <dbReference type="EC" id="6.1.1.4"/>
    </reaction>
</comment>
<dbReference type="InterPro" id="IPR013155">
    <property type="entry name" value="M/V/L/I-tRNA-synth_anticd-bd"/>
</dbReference>
<evidence type="ECO:0000256" key="10">
    <source>
        <dbReference type="RuleBase" id="RU363035"/>
    </source>
</evidence>
<evidence type="ECO:0000256" key="11">
    <source>
        <dbReference type="SAM" id="MobiDB-lite"/>
    </source>
</evidence>
<dbReference type="InterPro" id="IPR009080">
    <property type="entry name" value="tRNAsynth_Ia_anticodon-bd"/>
</dbReference>
<feature type="region of interest" description="Disordered" evidence="11">
    <location>
        <begin position="1"/>
        <end position="22"/>
    </location>
</feature>
<dbReference type="CDD" id="cd07958">
    <property type="entry name" value="Anticodon_Ia_Leu_BEm"/>
    <property type="match status" value="1"/>
</dbReference>
<keyword evidence="6 9" id="KW-0648">Protein biosynthesis</keyword>
<name>A0ABT9E7R1_9PROT</name>
<dbReference type="Pfam" id="PF00133">
    <property type="entry name" value="tRNA-synt_1"/>
    <property type="match status" value="2"/>
</dbReference>
<keyword evidence="2 9" id="KW-0963">Cytoplasm</keyword>
<dbReference type="PROSITE" id="PS00178">
    <property type="entry name" value="AA_TRNA_LIGASE_I"/>
    <property type="match status" value="1"/>
</dbReference>
<dbReference type="Gene3D" id="3.40.50.620">
    <property type="entry name" value="HUPs"/>
    <property type="match status" value="2"/>
</dbReference>
<evidence type="ECO:0000259" key="13">
    <source>
        <dbReference type="Pfam" id="PF08264"/>
    </source>
</evidence>
<dbReference type="PANTHER" id="PTHR43740">
    <property type="entry name" value="LEUCYL-TRNA SYNTHETASE"/>
    <property type="match status" value="1"/>
</dbReference>
<feature type="domain" description="Leucyl-tRNA synthetase editing" evidence="15">
    <location>
        <begin position="238"/>
        <end position="444"/>
    </location>
</feature>
<evidence type="ECO:0000256" key="8">
    <source>
        <dbReference type="ARBA" id="ARBA00047469"/>
    </source>
</evidence>
<dbReference type="Pfam" id="PF08264">
    <property type="entry name" value="Anticodon_1"/>
    <property type="match status" value="1"/>
</dbReference>
<dbReference type="Pfam" id="PF09334">
    <property type="entry name" value="tRNA-synt_1g"/>
    <property type="match status" value="1"/>
</dbReference>
<gene>
    <name evidence="9 16" type="primary">leuS</name>
    <name evidence="16" type="ORF">Q7A36_27750</name>
</gene>
<reference evidence="16 17" key="1">
    <citation type="submission" date="2023-08" db="EMBL/GenBank/DDBJ databases">
        <title>The draft genome sequence of Paracraurococcus sp. LOR1-02.</title>
        <authorList>
            <person name="Kingkaew E."/>
            <person name="Tanasupawat S."/>
        </authorList>
    </citation>
    <scope>NUCLEOTIDE SEQUENCE [LARGE SCALE GENOMIC DNA]</scope>
    <source>
        <strain evidence="16 17">LOR1-02</strain>
    </source>
</reference>
<dbReference type="NCBIfam" id="TIGR00396">
    <property type="entry name" value="leuS_bact"/>
    <property type="match status" value="1"/>
</dbReference>
<dbReference type="EMBL" id="JAUTWS010000041">
    <property type="protein sequence ID" value="MDO9712169.1"/>
    <property type="molecule type" value="Genomic_DNA"/>
</dbReference>
<feature type="domain" description="Aminoacyl-tRNA synthetase class Ia" evidence="12">
    <location>
        <begin position="458"/>
        <end position="614"/>
    </location>
</feature>
<dbReference type="Pfam" id="PF13603">
    <property type="entry name" value="tRNA-synt_1_2"/>
    <property type="match status" value="1"/>
</dbReference>
<feature type="compositionally biased region" description="Basic and acidic residues" evidence="11">
    <location>
        <begin position="10"/>
        <end position="22"/>
    </location>
</feature>
<dbReference type="InterPro" id="IPR001412">
    <property type="entry name" value="aa-tRNA-synth_I_CS"/>
</dbReference>
<evidence type="ECO:0000259" key="15">
    <source>
        <dbReference type="Pfam" id="PF13603"/>
    </source>
</evidence>
<dbReference type="EC" id="6.1.1.4" evidence="9"/>
<dbReference type="CDD" id="cd00812">
    <property type="entry name" value="LeuRS_core"/>
    <property type="match status" value="1"/>
</dbReference>
<evidence type="ECO:0000256" key="4">
    <source>
        <dbReference type="ARBA" id="ARBA00022741"/>
    </source>
</evidence>
<feature type="short sequence motif" description="'KMSKS' region" evidence="9">
    <location>
        <begin position="657"/>
        <end position="661"/>
    </location>
</feature>
<evidence type="ECO:0000256" key="1">
    <source>
        <dbReference type="ARBA" id="ARBA00005594"/>
    </source>
</evidence>
<dbReference type="HAMAP" id="MF_00049_B">
    <property type="entry name" value="Leu_tRNA_synth_B"/>
    <property type="match status" value="1"/>
</dbReference>
<dbReference type="GO" id="GO:0004823">
    <property type="term" value="F:leucine-tRNA ligase activity"/>
    <property type="evidence" value="ECO:0007669"/>
    <property type="project" value="UniProtKB-EC"/>
</dbReference>
<dbReference type="SUPFAM" id="SSF47323">
    <property type="entry name" value="Anticodon-binding domain of a subclass of class I aminoacyl-tRNA synthetases"/>
    <property type="match status" value="1"/>
</dbReference>
<dbReference type="InterPro" id="IPR015413">
    <property type="entry name" value="Methionyl/Leucyl_tRNA_Synth"/>
</dbReference>
<organism evidence="16 17">
    <name type="scientific">Paracraurococcus lichenis</name>
    <dbReference type="NCBI Taxonomy" id="3064888"/>
    <lineage>
        <taxon>Bacteria</taxon>
        <taxon>Pseudomonadati</taxon>
        <taxon>Pseudomonadota</taxon>
        <taxon>Alphaproteobacteria</taxon>
        <taxon>Acetobacterales</taxon>
        <taxon>Roseomonadaceae</taxon>
        <taxon>Paracraurococcus</taxon>
    </lineage>
</organism>
<dbReference type="Gene3D" id="3.10.20.590">
    <property type="match status" value="1"/>
</dbReference>
<dbReference type="RefSeq" id="WP_305107045.1">
    <property type="nucleotide sequence ID" value="NZ_JAUTWS010000041.1"/>
</dbReference>
<comment type="subcellular location">
    <subcellularLocation>
        <location evidence="9">Cytoplasm</location>
    </subcellularLocation>
</comment>
<sequence>MKDATTASRPDQRAQEIRHDFKGAEPRWQAEWERRACFAVPDIPPAGAKKYYVLEMFPYPSGKIHMGHVRNYTLGDVVARYKRARGHMVMHPMGWDAFGLPAENAARERGVHPGTWTYQNIANMRAELKRMGLSIEWEREFATCDAEYYGRQQKLFLDFYKAGLVERKESWVNWDPVDGTVLANEQVIDGRGWRSGALVEKKKLSQWFFSITKYAPDLLEALDGLDRWPERVKLMQANWIGRSEGARVRFRLAEPAGETAQDDRKAEGPGGLNPQAQISEVEVFTTRPDTLFGMSFLAVAAEHPLAAAAAARNPAAAEFVAECRRMGTSEAAIEQAEKRGFDTGFRVRHPFIEGATFPVWIANFVLMEYGTGAIFGCPAHDERDFEFATKYGLAIRPVVLPPGADPASVALEGLPYTEDGTIFNSAFLDGLDVPAAKRKAIEALERSGQGTGVVNWRLRDWGVSRQRYWGCPIPFIHCEACGVVPVPDEQLPVKLPDDVDFSKPGNPLDNHPSWKHVACPSCGKPARRETDTCDTFVDSSWYFARFCSPRAEEPVTKAAVDAWLPVDQYIGGIEHAILHLLYSRFFTRGMRDTGHLQLAEPFAGLFTQGMVQHESYKGADGRWLYPEEVEFSLAPDGTRSGTVKGSNEAVTIGRVEAMSKSKRNTVDPGAIIDRYGADTARWFILSDNPPERDMEWTESGVAGAYRFTQRLYRLVATALPGLPPAGTAAEGATGAAKALRQATHRTIAAVTEALESFAFNVAVARIHEFANAIAEAKDGGTGMGAAKREALEAIARLSAPMMPHLAEELWALLNPGRDSLVAQLPWLEADPALLKAETVTLAVQVLGKLRGTIEVSVDADEATIFALAEAEENVQRTIAGKPIRKRIHVPGRVVNFVV</sequence>
<dbReference type="InterPro" id="IPR009008">
    <property type="entry name" value="Val/Leu/Ile-tRNA-synth_edit"/>
</dbReference>
<dbReference type="Gene3D" id="1.10.730.10">
    <property type="entry name" value="Isoleucyl-tRNA Synthetase, Domain 1"/>
    <property type="match status" value="2"/>
</dbReference>
<evidence type="ECO:0000256" key="2">
    <source>
        <dbReference type="ARBA" id="ARBA00022490"/>
    </source>
</evidence>
<protein>
    <recommendedName>
        <fullName evidence="9">Leucine--tRNA ligase</fullName>
        <ecNumber evidence="9">6.1.1.4</ecNumber>
    </recommendedName>
    <alternativeName>
        <fullName evidence="9">Leucyl-tRNA synthetase</fullName>
        <shortName evidence="9">LeuRS</shortName>
    </alternativeName>
</protein>
<dbReference type="SUPFAM" id="SSF50677">
    <property type="entry name" value="ValRS/IleRS/LeuRS editing domain"/>
    <property type="match status" value="1"/>
</dbReference>
<feature type="domain" description="Aminoacyl-tRNA synthetase class Ia" evidence="12">
    <location>
        <begin position="657"/>
        <end position="696"/>
    </location>
</feature>